<dbReference type="AlphaFoldDB" id="A0A0B0NF65"/>
<reference evidence="2" key="1">
    <citation type="submission" date="2014-09" db="EMBL/GenBank/DDBJ databases">
        <authorList>
            <person name="Mudge J."/>
            <person name="Ramaraj T."/>
            <person name="Lindquist I.E."/>
            <person name="Bharti A.K."/>
            <person name="Sundararajan A."/>
            <person name="Cameron C.T."/>
            <person name="Woodward J.E."/>
            <person name="May G.D."/>
            <person name="Brubaker C."/>
            <person name="Broadhvest J."/>
            <person name="Wilkins T.A."/>
        </authorList>
    </citation>
    <scope>NUCLEOTIDE SEQUENCE</scope>
    <source>
        <strain evidence="2">cv. AKA8401</strain>
    </source>
</reference>
<sequence length="82" mass="9280">MHRDPHFQLLDLLRESPSIITFGHSCSTPTWTAFLHTIASATNAKDTPWWISEQENSPQSTIEETPLIRGKLIKDPVSKLPL</sequence>
<name>A0A0B0NF65_GOSAR</name>
<proteinExistence type="predicted"/>
<protein>
    <submittedName>
        <fullName evidence="1">Toxin A</fullName>
    </submittedName>
</protein>
<organism evidence="1 2">
    <name type="scientific">Gossypium arboreum</name>
    <name type="common">Tree cotton</name>
    <name type="synonym">Gossypium nanking</name>
    <dbReference type="NCBI Taxonomy" id="29729"/>
    <lineage>
        <taxon>Eukaryota</taxon>
        <taxon>Viridiplantae</taxon>
        <taxon>Streptophyta</taxon>
        <taxon>Embryophyta</taxon>
        <taxon>Tracheophyta</taxon>
        <taxon>Spermatophyta</taxon>
        <taxon>Magnoliopsida</taxon>
        <taxon>eudicotyledons</taxon>
        <taxon>Gunneridae</taxon>
        <taxon>Pentapetalae</taxon>
        <taxon>rosids</taxon>
        <taxon>malvids</taxon>
        <taxon>Malvales</taxon>
        <taxon>Malvaceae</taxon>
        <taxon>Malvoideae</taxon>
        <taxon>Gossypium</taxon>
    </lineage>
</organism>
<evidence type="ECO:0000313" key="2">
    <source>
        <dbReference type="Proteomes" id="UP000032142"/>
    </source>
</evidence>
<dbReference type="Proteomes" id="UP000032142">
    <property type="component" value="Unassembled WGS sequence"/>
</dbReference>
<keyword evidence="2" id="KW-1185">Reference proteome</keyword>
<evidence type="ECO:0000313" key="1">
    <source>
        <dbReference type="EMBL" id="KHG13208.1"/>
    </source>
</evidence>
<accession>A0A0B0NF65</accession>
<dbReference type="EMBL" id="KN399087">
    <property type="protein sequence ID" value="KHG13208.1"/>
    <property type="molecule type" value="Genomic_DNA"/>
</dbReference>
<gene>
    <name evidence="1" type="ORF">F383_16992</name>
</gene>